<evidence type="ECO:0000313" key="1">
    <source>
        <dbReference type="EMBL" id="ASO21192.1"/>
    </source>
</evidence>
<protein>
    <submittedName>
        <fullName evidence="1">Uncharacterized protein</fullName>
    </submittedName>
</protein>
<dbReference type="Pfam" id="PF13569">
    <property type="entry name" value="DUF4132"/>
    <property type="match status" value="1"/>
</dbReference>
<dbReference type="EMBL" id="CP022521">
    <property type="protein sequence ID" value="ASO21192.1"/>
    <property type="molecule type" value="Genomic_DNA"/>
</dbReference>
<accession>A0A221W5H7</accession>
<sequence length="1126" mass="121278">MPETPPARPDEDAFVVPDSWHSVIAVRRGAVRHAAEVDPGGVAKAAELTERATGKLETALGDLRSPADLVAAARATLAGEPTPSGVATVAAVVSKPETYVLGTTAHAAFADAWTHEHGIVFAAEAACLLASIVVGGGGPRQESLYIRGIASSMAPEEAEPAVWRSVSSAMPVLLRVRTLLAGAADRDYDAAAESLSGLRGGLPGLDTTAYLLPTRTDWVDEACATSARSAWRLLIQSVSTEEQLTMLTRRYDPAMLLRDEADLKTVVAAVGTAAVPALVRALNDDERQSATGRRRLLEVLASLPADEAVDLVVAEGEPQRPDPLLLSLIRRAPARALRRLAAVATGGSPKASVAADVLRRHVTTAGALVDELLPSLPADSRDLVVSLRTTIPARPETAPDSALPELLVEPPWRRRRDGGKPVVLRLSPPDDAVSWADGERQAWADTPLPPGTRRWGPDTDWPRAIEDLLADRFDAAAETAFFLQAPVDLVAPLLRRRRHALRKWPGLLRPLAARFGAAALDHVVDGVERRTDVDPTPLLPFVGVRVATLVAGLLPPRTSLRPFALAWLERHGLAAVRALVPAAFGKAGTGRSQAREALRIAAAGRIEEAAATAEAQFGERAGGAVRTLLSTNALDDLPARLPALPDWLELALLPPILLRGRRHALPDSAVEHVVTMLALSAPGREYAGVEAVREACDPASLAEFGWQLLSEWRRHGMGPAEGWVLTALGMIGDDETVRRLTPLIRVWPGQSLHHRAVDGLDVLAGIGTDVALTHLHALSQKVRFAALRGRAARKIAEVAAERGLGVEELADRLVPDCGLAADGSLTLDYGPRRFTVGFDESLAPFVRDEDGRRRKTLPKPGARDDAEQASAAYARFTAMKKDVRMLAADQIRRLERAMVGERRWSTGDFRDHLLTHPLLWHLVRRLVWLIEEDGSIVGSFRVAEDRSLADVDDEPVVLPEGGAVGVAHPLHLTDSDAKSWAEVFADYEITQPFPQLARPVHRLSEEERGARELSRFQRGPAVPPGRILGMTSRGWEQAAPQDNGEVPWISRPVPGGLRVVAELDPGLSAGDRDAMGDQTLERIWLTAASPRRWFHGRDRSLPFGELDAITASELLTELTSLSGVAE</sequence>
<name>A0A221W5H7_9PSEU</name>
<dbReference type="AlphaFoldDB" id="A0A221W5H7"/>
<gene>
    <name evidence="1" type="ORF">AHOG_17835</name>
</gene>
<organism evidence="1 2">
    <name type="scientific">Actinoalloteichus hoggarensis</name>
    <dbReference type="NCBI Taxonomy" id="1470176"/>
    <lineage>
        <taxon>Bacteria</taxon>
        <taxon>Bacillati</taxon>
        <taxon>Actinomycetota</taxon>
        <taxon>Actinomycetes</taxon>
        <taxon>Pseudonocardiales</taxon>
        <taxon>Pseudonocardiaceae</taxon>
        <taxon>Actinoalloteichus</taxon>
    </lineage>
</organism>
<dbReference type="Proteomes" id="UP000204221">
    <property type="component" value="Chromosome"/>
</dbReference>
<reference evidence="1 2" key="1">
    <citation type="submission" date="2017-07" db="EMBL/GenBank/DDBJ databases">
        <title>Complete genome sequence of Actinoalloteichus hoggarensis DSM 45943, type strain of Actinoalloteichus hoggarensis.</title>
        <authorList>
            <person name="Ruckert C."/>
            <person name="Nouioui I."/>
            <person name="Willmese J."/>
            <person name="van Wezel G."/>
            <person name="Klenk H.-P."/>
            <person name="Kalinowski J."/>
            <person name="Zotchev S.B."/>
        </authorList>
    </citation>
    <scope>NUCLEOTIDE SEQUENCE [LARGE SCALE GENOMIC DNA]</scope>
    <source>
        <strain evidence="1 2">DSM 45943</strain>
    </source>
</reference>
<dbReference type="RefSeq" id="WP_093942399.1">
    <property type="nucleotide sequence ID" value="NZ_CP022521.1"/>
</dbReference>
<proteinExistence type="predicted"/>
<evidence type="ECO:0000313" key="2">
    <source>
        <dbReference type="Proteomes" id="UP000204221"/>
    </source>
</evidence>
<dbReference type="KEGG" id="ahg:AHOG_17835"/>
<dbReference type="OrthoDB" id="4554725at2"/>
<keyword evidence="2" id="KW-1185">Reference proteome</keyword>
<dbReference type="InterPro" id="IPR025406">
    <property type="entry name" value="DUF4132"/>
</dbReference>